<reference evidence="3" key="1">
    <citation type="submission" date="2019-06" db="EMBL/GenBank/DDBJ databases">
        <title>Complete Genome Sequence of Xanthomonas spp. Siphophage Samson.</title>
        <authorList>
            <person name="Clark S."/>
            <person name="Le T."/>
            <person name="Moreland R."/>
            <person name="Gonzalez C.F."/>
            <person name="Liu M."/>
            <person name="Ramsey J."/>
        </authorList>
    </citation>
    <scope>NUCLEOTIDE SEQUENCE [LARGE SCALE GENOMIC DNA]</scope>
</reference>
<proteinExistence type="predicted"/>
<name>A0A5B9N703_9CAUD</name>
<organism evidence="2 3">
    <name type="scientific">Xanthomonas phage Samson</name>
    <dbReference type="NCBI Taxonomy" id="2596676"/>
    <lineage>
        <taxon>Viruses</taxon>
        <taxon>Duplodnaviria</taxon>
        <taxon>Heunggongvirae</taxon>
        <taxon>Uroviricota</taxon>
        <taxon>Caudoviricetes</taxon>
        <taxon>Jondennisvirinae</taxon>
        <taxon>Septimatrevirus</taxon>
        <taxon>Septimatrevirus samson</taxon>
    </lineage>
</organism>
<evidence type="ECO:0000256" key="1">
    <source>
        <dbReference type="SAM" id="MobiDB-lite"/>
    </source>
</evidence>
<gene>
    <name evidence="2" type="ORF">Samson_054</name>
</gene>
<dbReference type="EMBL" id="MN062187">
    <property type="protein sequence ID" value="QEG09369.1"/>
    <property type="molecule type" value="Genomic_DNA"/>
</dbReference>
<dbReference type="Proteomes" id="UP000323235">
    <property type="component" value="Segment"/>
</dbReference>
<accession>A0A5B9N703</accession>
<feature type="compositionally biased region" description="Basic and acidic residues" evidence="1">
    <location>
        <begin position="68"/>
        <end position="77"/>
    </location>
</feature>
<evidence type="ECO:0000313" key="3">
    <source>
        <dbReference type="Proteomes" id="UP000323235"/>
    </source>
</evidence>
<feature type="region of interest" description="Disordered" evidence="1">
    <location>
        <begin position="51"/>
        <end position="77"/>
    </location>
</feature>
<evidence type="ECO:0000313" key="2">
    <source>
        <dbReference type="EMBL" id="QEG09369.1"/>
    </source>
</evidence>
<sequence length="77" mass="8740">MYALILIACTVVAVAIHFGLIRPVMHAIERQREEAQRRAILERGLAAAAKIKAEQQRKPSNHRGAKLAGEREWRLQE</sequence>
<keyword evidence="3" id="KW-1185">Reference proteome</keyword>
<protein>
    <submittedName>
        <fullName evidence="2">Uncharacterized protein</fullName>
    </submittedName>
</protein>